<protein>
    <submittedName>
        <fullName evidence="2">Uncharacterized protein</fullName>
    </submittedName>
</protein>
<dbReference type="InParanoid" id="E2ALZ5"/>
<name>E2ALZ5_CAMFO</name>
<reference evidence="2 3" key="1">
    <citation type="journal article" date="2010" name="Science">
        <title>Genomic comparison of the ants Camponotus floridanus and Harpegnathos saltator.</title>
        <authorList>
            <person name="Bonasio R."/>
            <person name="Zhang G."/>
            <person name="Ye C."/>
            <person name="Mutti N.S."/>
            <person name="Fang X."/>
            <person name="Qin N."/>
            <person name="Donahue G."/>
            <person name="Yang P."/>
            <person name="Li Q."/>
            <person name="Li C."/>
            <person name="Zhang P."/>
            <person name="Huang Z."/>
            <person name="Berger S.L."/>
            <person name="Reinberg D."/>
            <person name="Wang J."/>
            <person name="Liebig J."/>
        </authorList>
    </citation>
    <scope>NUCLEOTIDE SEQUENCE [LARGE SCALE GENOMIC DNA]</scope>
    <source>
        <strain evidence="3">C129</strain>
    </source>
</reference>
<proteinExistence type="predicted"/>
<gene>
    <name evidence="2" type="ORF">EAG_10303</name>
</gene>
<sequence>MACIILTPDYGIPLAFIAEGEHQISLQPLDFRGAEKFVQVAADEITHRNLRWQIRGKYYLKFMSFKITRSKYTKARRKHIHFRRISAAVETENIVGSFNSYQMEKTNVSVEMCFVVTRRNLRSVFPDDLLLAQSMSTAIRKALSSSFLSSSKNSLLTQKCKRRRTKRVKGIFSGYYRDHSEDYAAKWSAARKAEISHTHTCFSKISKLNNLFSFPFLLFRIVGGPFQKIRQPPTAGAPDLQETLNSGICCPLTPITNYNVYYGLYIVSLIVNKLDRSDGFCTYFEIAHLGDCESKSELAGITPISISTHSVVWSSAGWRRLLDDHYCRAKGALIYAGANRVQETALQILSLRSKKFIYCITVKRISRKVIPLIRQDYGRDKSVRVMFNEWMDFELNKSIADSVMQLNNKTFLSKYLFEIILHIYIEPTLKLPVMRKKSSASTPPLGHEREWIYVTTPHLNWRLRTFFLNPAALIRYACAPLALALSDAKLTFVTLVCLQQNNRYGKYQKRKSIGNVLESLVGRIDAENPRQQFPPKNTGFCDTRPQPKQKQALIPDPLRAALEL</sequence>
<dbReference type="AlphaFoldDB" id="E2ALZ5"/>
<evidence type="ECO:0000313" key="2">
    <source>
        <dbReference type="EMBL" id="EFN65515.1"/>
    </source>
</evidence>
<keyword evidence="3" id="KW-1185">Reference proteome</keyword>
<evidence type="ECO:0000256" key="1">
    <source>
        <dbReference type="SAM" id="MobiDB-lite"/>
    </source>
</evidence>
<accession>E2ALZ5</accession>
<evidence type="ECO:0000313" key="3">
    <source>
        <dbReference type="Proteomes" id="UP000000311"/>
    </source>
</evidence>
<dbReference type="Proteomes" id="UP000000311">
    <property type="component" value="Unassembled WGS sequence"/>
</dbReference>
<feature type="region of interest" description="Disordered" evidence="1">
    <location>
        <begin position="528"/>
        <end position="550"/>
    </location>
</feature>
<dbReference type="EMBL" id="GL440703">
    <property type="protein sequence ID" value="EFN65515.1"/>
    <property type="molecule type" value="Genomic_DNA"/>
</dbReference>
<organism evidence="3">
    <name type="scientific">Camponotus floridanus</name>
    <name type="common">Florida carpenter ant</name>
    <dbReference type="NCBI Taxonomy" id="104421"/>
    <lineage>
        <taxon>Eukaryota</taxon>
        <taxon>Metazoa</taxon>
        <taxon>Ecdysozoa</taxon>
        <taxon>Arthropoda</taxon>
        <taxon>Hexapoda</taxon>
        <taxon>Insecta</taxon>
        <taxon>Pterygota</taxon>
        <taxon>Neoptera</taxon>
        <taxon>Endopterygota</taxon>
        <taxon>Hymenoptera</taxon>
        <taxon>Apocrita</taxon>
        <taxon>Aculeata</taxon>
        <taxon>Formicoidea</taxon>
        <taxon>Formicidae</taxon>
        <taxon>Formicinae</taxon>
        <taxon>Camponotus</taxon>
    </lineage>
</organism>